<feature type="transmembrane region" description="Helical" evidence="1">
    <location>
        <begin position="371"/>
        <end position="392"/>
    </location>
</feature>
<proteinExistence type="predicted"/>
<reference evidence="2 3" key="1">
    <citation type="submission" date="2014-07" db="EMBL/GenBank/DDBJ databases">
        <authorList>
            <person name="Lee K."/>
            <person name="Lim J.Y."/>
            <person name="Hwang I."/>
        </authorList>
    </citation>
    <scope>NUCLEOTIDE SEQUENCE [LARGE SCALE GENOMIC DNA]</scope>
    <source>
        <strain evidence="2 3">KL28</strain>
    </source>
</reference>
<keyword evidence="1" id="KW-0812">Transmembrane</keyword>
<keyword evidence="1" id="KW-0472">Membrane</keyword>
<evidence type="ECO:0000313" key="3">
    <source>
        <dbReference type="Proteomes" id="UP000028931"/>
    </source>
</evidence>
<feature type="transmembrane region" description="Helical" evidence="1">
    <location>
        <begin position="329"/>
        <end position="350"/>
    </location>
</feature>
<dbReference type="Proteomes" id="UP000028931">
    <property type="component" value="Chromosome"/>
</dbReference>
<sequence length="572" mass="60760">MADKFVLSVVWGETQNVTPKDGAPATVKRLHAVVANLAAQAKKRGLGGQLQVRPAPRVDTELSATFETMRTTVDEVESGVHVGNSLPARAALVEIPQASTARLDFAFPRTLSWIFGTDVRSGGDFFVGDASNKRLYRLFESNEPPTEDQLPFVSQVTGSGLSAPVPPNPYKKLAWVVGIFAAVIFFIGAAVSISTGHSVREAKNLLMATNPALQYRLFESVRLTCEEDANAFPSAKHPTVCDNLLANEKASDVAPRTKKLLWDPSKVDAVLKGFNECHEGNNPRECDVIRRGAAALERKTSSANNVLGVARAASVDTKQTEISTSSTSILSSFLMLAVGIAGLIIALGLGTKQRVAGVWIDVRNRVSLARAQVTLWTVVALSGYAALALFNIGFTGVGSGWEASVFPTIPTSVAAALGIATASPMISALILPTKDPAQKQVNFVADPDPRKRGIPFLGAQSDGLSLNDTPQMASITDMFMGEEIANANTVDVSRLQNVLITVLLVLGYFAVMLQVTGDISALSLYGTNGPRFLSLPDLGASFTSLLFVSHATYLVAKAHDARAPNSAEPASE</sequence>
<dbReference type="EMBL" id="CP009048">
    <property type="protein sequence ID" value="AIL61774.1"/>
    <property type="molecule type" value="Genomic_DNA"/>
</dbReference>
<feature type="transmembrane region" description="Helical" evidence="1">
    <location>
        <begin position="412"/>
        <end position="431"/>
    </location>
</feature>
<gene>
    <name evidence="2" type="ORF">PSAKL28_25770</name>
</gene>
<name>A0A077FD45_9PSED</name>
<evidence type="ECO:0000256" key="1">
    <source>
        <dbReference type="SAM" id="Phobius"/>
    </source>
</evidence>
<dbReference type="KEGG" id="palk:PSAKL28_25770"/>
<feature type="transmembrane region" description="Helical" evidence="1">
    <location>
        <begin position="498"/>
        <end position="526"/>
    </location>
</feature>
<keyword evidence="1" id="KW-1133">Transmembrane helix</keyword>
<feature type="transmembrane region" description="Helical" evidence="1">
    <location>
        <begin position="173"/>
        <end position="193"/>
    </location>
</feature>
<dbReference type="HOGENOM" id="CLU_031106_0_0_6"/>
<dbReference type="eggNOG" id="ENOG5033HA6">
    <property type="taxonomic scope" value="Bacteria"/>
</dbReference>
<evidence type="ECO:0000313" key="2">
    <source>
        <dbReference type="EMBL" id="AIL61774.1"/>
    </source>
</evidence>
<accession>A0A077FD45</accession>
<organism evidence="2 3">
    <name type="scientific">Pseudomonas alkylphenolica</name>
    <dbReference type="NCBI Taxonomy" id="237609"/>
    <lineage>
        <taxon>Bacteria</taxon>
        <taxon>Pseudomonadati</taxon>
        <taxon>Pseudomonadota</taxon>
        <taxon>Gammaproteobacteria</taxon>
        <taxon>Pseudomonadales</taxon>
        <taxon>Pseudomonadaceae</taxon>
        <taxon>Pseudomonas</taxon>
    </lineage>
</organism>
<feature type="transmembrane region" description="Helical" evidence="1">
    <location>
        <begin position="538"/>
        <end position="556"/>
    </location>
</feature>
<dbReference type="AlphaFoldDB" id="A0A077FD45"/>
<protein>
    <submittedName>
        <fullName evidence="2">Uncharacterized protein</fullName>
    </submittedName>
</protein>